<reference evidence="3" key="1">
    <citation type="journal article" date="2019" name="Int. J. Syst. Evol. Microbiol.">
        <title>The Global Catalogue of Microorganisms (GCM) 10K type strain sequencing project: providing services to taxonomists for standard genome sequencing and annotation.</title>
        <authorList>
            <consortium name="The Broad Institute Genomics Platform"/>
            <consortium name="The Broad Institute Genome Sequencing Center for Infectious Disease"/>
            <person name="Wu L."/>
            <person name="Ma J."/>
        </authorList>
    </citation>
    <scope>NUCLEOTIDE SEQUENCE [LARGE SCALE GENOMIC DNA]</scope>
    <source>
        <strain evidence="3">JCM 17906</strain>
    </source>
</reference>
<keyword evidence="3" id="KW-1185">Reference proteome</keyword>
<dbReference type="EMBL" id="BAABGT010000093">
    <property type="protein sequence ID" value="GAA4555422.1"/>
    <property type="molecule type" value="Genomic_DNA"/>
</dbReference>
<accession>A0ABP8S1A5</accession>
<evidence type="ECO:0008006" key="4">
    <source>
        <dbReference type="Google" id="ProtNLM"/>
    </source>
</evidence>
<evidence type="ECO:0000313" key="3">
    <source>
        <dbReference type="Proteomes" id="UP001501598"/>
    </source>
</evidence>
<evidence type="ECO:0000256" key="1">
    <source>
        <dbReference type="SAM" id="MobiDB-lite"/>
    </source>
</evidence>
<gene>
    <name evidence="2" type="ORF">GCM10023175_55580</name>
</gene>
<evidence type="ECO:0000313" key="2">
    <source>
        <dbReference type="EMBL" id="GAA4555422.1"/>
    </source>
</evidence>
<comment type="caution">
    <text evidence="2">The sequence shown here is derived from an EMBL/GenBank/DDBJ whole genome shotgun (WGS) entry which is preliminary data.</text>
</comment>
<proteinExistence type="predicted"/>
<dbReference type="Proteomes" id="UP001501598">
    <property type="component" value="Unassembled WGS sequence"/>
</dbReference>
<sequence>MIMVEVLAMARLGRPGMSHEDRQELWDRWGRGESISEIARAILRPPGSVFTVLRGTGGYVPAPRRRREGSLTLAEREEISRGLARGEQHPQPEAA</sequence>
<feature type="region of interest" description="Disordered" evidence="1">
    <location>
        <begin position="61"/>
        <end position="95"/>
    </location>
</feature>
<protein>
    <recommendedName>
        <fullName evidence="4">Helix-turn-helix protein</fullName>
    </recommendedName>
</protein>
<organism evidence="2 3">
    <name type="scientific">Pseudonocardia xishanensis</name>
    <dbReference type="NCBI Taxonomy" id="630995"/>
    <lineage>
        <taxon>Bacteria</taxon>
        <taxon>Bacillati</taxon>
        <taxon>Actinomycetota</taxon>
        <taxon>Actinomycetes</taxon>
        <taxon>Pseudonocardiales</taxon>
        <taxon>Pseudonocardiaceae</taxon>
        <taxon>Pseudonocardia</taxon>
    </lineage>
</organism>
<name>A0ABP8S1A5_9PSEU</name>
<feature type="compositionally biased region" description="Basic and acidic residues" evidence="1">
    <location>
        <begin position="74"/>
        <end position="95"/>
    </location>
</feature>